<dbReference type="Pfam" id="PF20680">
    <property type="entry name" value="DUF6817"/>
    <property type="match status" value="1"/>
</dbReference>
<dbReference type="PANTHER" id="PTHR37391">
    <property type="entry name" value="E3 UBIQUITIN-PROTEIN LIGASE"/>
    <property type="match status" value="1"/>
</dbReference>
<dbReference type="EMBL" id="LVYI01000004">
    <property type="protein sequence ID" value="OAP60548.1"/>
    <property type="molecule type" value="Genomic_DNA"/>
</dbReference>
<dbReference type="AlphaFoldDB" id="A0A178ZL73"/>
<evidence type="ECO:0000313" key="3">
    <source>
        <dbReference type="EMBL" id="OAP60548.1"/>
    </source>
</evidence>
<evidence type="ECO:0000256" key="1">
    <source>
        <dbReference type="SAM" id="MobiDB-lite"/>
    </source>
</evidence>
<dbReference type="RefSeq" id="XP_018693915.1">
    <property type="nucleotide sequence ID" value="XM_018837062.1"/>
</dbReference>
<accession>A0A178ZL73</accession>
<dbReference type="Proteomes" id="UP000078343">
    <property type="component" value="Unassembled WGS sequence"/>
</dbReference>
<proteinExistence type="predicted"/>
<organism evidence="3 4">
    <name type="scientific">Fonsecaea erecta</name>
    <dbReference type="NCBI Taxonomy" id="1367422"/>
    <lineage>
        <taxon>Eukaryota</taxon>
        <taxon>Fungi</taxon>
        <taxon>Dikarya</taxon>
        <taxon>Ascomycota</taxon>
        <taxon>Pezizomycotina</taxon>
        <taxon>Eurotiomycetes</taxon>
        <taxon>Chaetothyriomycetidae</taxon>
        <taxon>Chaetothyriales</taxon>
        <taxon>Herpotrichiellaceae</taxon>
        <taxon>Fonsecaea</taxon>
    </lineage>
</organism>
<dbReference type="OrthoDB" id="2306007at2759"/>
<reference evidence="3 4" key="1">
    <citation type="submission" date="2016-04" db="EMBL/GenBank/DDBJ databases">
        <title>Draft genome of Fonsecaea erecta CBS 125763.</title>
        <authorList>
            <person name="Weiss V.A."/>
            <person name="Vicente V.A."/>
            <person name="Raittz R.T."/>
            <person name="Moreno L.F."/>
            <person name="De Souza E.M."/>
            <person name="Pedrosa F.O."/>
            <person name="Steffens M.B."/>
            <person name="Faoro H."/>
            <person name="Tadra-Sfeir M.Z."/>
            <person name="Najafzadeh M.J."/>
            <person name="Felipe M.S."/>
            <person name="Teixeira M."/>
            <person name="Sun J."/>
            <person name="Xi L."/>
            <person name="Gomes R."/>
            <person name="De Azevedo C.M."/>
            <person name="Salgado C.G."/>
            <person name="Da Silva M.B."/>
            <person name="Nascimento M.F."/>
            <person name="Queiroz-Telles F."/>
            <person name="Attili D.S."/>
            <person name="Gorbushina A."/>
        </authorList>
    </citation>
    <scope>NUCLEOTIDE SEQUENCE [LARGE SCALE GENOMIC DNA]</scope>
    <source>
        <strain evidence="3 4">CBS 125763</strain>
    </source>
</reference>
<evidence type="ECO:0000313" key="4">
    <source>
        <dbReference type="Proteomes" id="UP000078343"/>
    </source>
</evidence>
<feature type="domain" description="DUF6817" evidence="2">
    <location>
        <begin position="45"/>
        <end position="120"/>
    </location>
</feature>
<dbReference type="PANTHER" id="PTHR37391:SF2">
    <property type="entry name" value="E3 UBIQUITIN-PROTEIN LIGASE"/>
    <property type="match status" value="1"/>
</dbReference>
<dbReference type="InterPro" id="IPR049202">
    <property type="entry name" value="DUF6817"/>
</dbReference>
<keyword evidence="4" id="KW-1185">Reference proteome</keyword>
<feature type="compositionally biased region" description="Polar residues" evidence="1">
    <location>
        <begin position="1"/>
        <end position="20"/>
    </location>
</feature>
<dbReference type="GeneID" id="30009718"/>
<name>A0A178ZL73_9EURO</name>
<feature type="region of interest" description="Disordered" evidence="1">
    <location>
        <begin position="1"/>
        <end position="35"/>
    </location>
</feature>
<evidence type="ECO:0000259" key="2">
    <source>
        <dbReference type="Pfam" id="PF20680"/>
    </source>
</evidence>
<protein>
    <recommendedName>
        <fullName evidence="2">DUF6817 domain-containing protein</fullName>
    </recommendedName>
</protein>
<comment type="caution">
    <text evidence="3">The sequence shown here is derived from an EMBL/GenBank/DDBJ whole genome shotgun (WGS) entry which is preliminary data.</text>
</comment>
<gene>
    <name evidence="3" type="ORF">AYL99_05550</name>
</gene>
<sequence>MDHQPLTASSTTNSAMSVSATEPPPPGTDQPTTSHPKFAFLEELTGTQRHGNKTFYRHLFNVYTYLKKHGAPDEVCDAGLFHSIYGTESYTFQSERVTRDVVRGFIGDYAEELVYLFCATKDRFTVIVNNTMGLSARQARDLCCIEFANKWDQNKDRRYQRQLIMLAEAVVRLERESQGD</sequence>